<reference evidence="4 5" key="1">
    <citation type="submission" date="2020-10" db="EMBL/GenBank/DDBJ databases">
        <title>Pygocentrus nattereri (red-bellied piranha) genome, fPygNat1, primary haplotype.</title>
        <authorList>
            <person name="Myers G."/>
            <person name="Meyer A."/>
            <person name="Karagic N."/>
            <person name="Pippel M."/>
            <person name="Winkler S."/>
            <person name="Tracey A."/>
            <person name="Wood J."/>
            <person name="Formenti G."/>
            <person name="Howe K."/>
            <person name="Fedrigo O."/>
            <person name="Jarvis E.D."/>
        </authorList>
    </citation>
    <scope>NUCLEOTIDE SEQUENCE [LARGE SCALE GENOMIC DNA]</scope>
</reference>
<evidence type="ECO:0000256" key="3">
    <source>
        <dbReference type="SAM" id="MobiDB-lite"/>
    </source>
</evidence>
<protein>
    <submittedName>
        <fullName evidence="4">Si:ch211-235m3.5</fullName>
    </submittedName>
</protein>
<name>A0A3B4DLS6_PYGNA</name>
<dbReference type="AlphaFoldDB" id="A0A3B4DLS6"/>
<dbReference type="PANTHER" id="PTHR32123:SF10">
    <property type="entry name" value="BICD FAMILY-LIKE CARGO ADAPTER 1-RELATED"/>
    <property type="match status" value="1"/>
</dbReference>
<dbReference type="OMA" id="DEWSFKS"/>
<dbReference type="GeneID" id="108424001"/>
<evidence type="ECO:0000256" key="1">
    <source>
        <dbReference type="ARBA" id="ARBA00023054"/>
    </source>
</evidence>
<evidence type="ECO:0000256" key="2">
    <source>
        <dbReference type="SAM" id="Coils"/>
    </source>
</evidence>
<dbReference type="PANTHER" id="PTHR32123">
    <property type="entry name" value="BICD FAMILY-LIKE CARGO ADAPTER"/>
    <property type="match status" value="1"/>
</dbReference>
<dbReference type="RefSeq" id="XP_017547228.2">
    <property type="nucleotide sequence ID" value="XM_017691739.2"/>
</dbReference>
<keyword evidence="1 2" id="KW-0175">Coiled coil</keyword>
<feature type="coiled-coil region" evidence="2">
    <location>
        <begin position="259"/>
        <end position="286"/>
    </location>
</feature>
<dbReference type="GO" id="GO:0047496">
    <property type="term" value="P:vesicle transport along microtubule"/>
    <property type="evidence" value="ECO:0007669"/>
    <property type="project" value="TreeGrafter"/>
</dbReference>
<dbReference type="Proteomes" id="UP001501920">
    <property type="component" value="Chromosome 19"/>
</dbReference>
<evidence type="ECO:0000313" key="4">
    <source>
        <dbReference type="Ensembl" id="ENSPNAP00000023884.2"/>
    </source>
</evidence>
<feature type="compositionally biased region" description="Polar residues" evidence="3">
    <location>
        <begin position="504"/>
        <end position="522"/>
    </location>
</feature>
<reference evidence="4" key="3">
    <citation type="submission" date="2025-09" db="UniProtKB">
        <authorList>
            <consortium name="Ensembl"/>
        </authorList>
    </citation>
    <scope>IDENTIFICATION</scope>
</reference>
<accession>A0A3B4DLS6</accession>
<evidence type="ECO:0000313" key="5">
    <source>
        <dbReference type="Proteomes" id="UP001501920"/>
    </source>
</evidence>
<feature type="coiled-coil region" evidence="2">
    <location>
        <begin position="196"/>
        <end position="230"/>
    </location>
</feature>
<reference evidence="4" key="2">
    <citation type="submission" date="2025-08" db="UniProtKB">
        <authorList>
            <consortium name="Ensembl"/>
        </authorList>
    </citation>
    <scope>IDENTIFICATION</scope>
</reference>
<feature type="coiled-coil region" evidence="2">
    <location>
        <begin position="72"/>
        <end position="149"/>
    </location>
</feature>
<dbReference type="InterPro" id="IPR051149">
    <property type="entry name" value="Spindly/BICDR_Dynein_Adapter"/>
</dbReference>
<feature type="region of interest" description="Disordered" evidence="3">
    <location>
        <begin position="477"/>
        <end position="531"/>
    </location>
</feature>
<organism evidence="4 5">
    <name type="scientific">Pygocentrus nattereri</name>
    <name type="common">Red-bellied piranha</name>
    <dbReference type="NCBI Taxonomy" id="42514"/>
    <lineage>
        <taxon>Eukaryota</taxon>
        <taxon>Metazoa</taxon>
        <taxon>Chordata</taxon>
        <taxon>Craniata</taxon>
        <taxon>Vertebrata</taxon>
        <taxon>Euteleostomi</taxon>
        <taxon>Actinopterygii</taxon>
        <taxon>Neopterygii</taxon>
        <taxon>Teleostei</taxon>
        <taxon>Ostariophysi</taxon>
        <taxon>Characiformes</taxon>
        <taxon>Characoidei</taxon>
        <taxon>Pygocentrus</taxon>
    </lineage>
</organism>
<feature type="coiled-coil region" evidence="2">
    <location>
        <begin position="439"/>
        <end position="473"/>
    </location>
</feature>
<keyword evidence="5" id="KW-1185">Reference proteome</keyword>
<proteinExistence type="predicted"/>
<dbReference type="STRING" id="42514.ENSPNAP00000023884"/>
<sequence length="531" mass="61370">MSRVEELCFEARRMELQEEEEEEEEDFYPYEFDAEEELPAYRDGDELLAALRRKEEEVLLAAQLGKALLLENRQLKEERVKLHEQYTDQVEELEQARHELRLKLQGCQVQWESQVAELERDVLELRAQVEELTQALSEVEREKSRNQQQHIEISQQLREQLHTAMEVERTVTAELQSLKLELRERGHPRPQDEELLSALREQVARLTQREQALSQRLETACEENAELKDKVSSLHTHLGLQEQQSQTQTQQLTEAWQEVEAARGRVQELQAQLEEMQEEVSLQRSGHGEASLLSEMEHSLDAMGWSQDKEQVTQEVTSILDMLLPVACGSEALRDEDGILQSMLGQLKSVAERIAHSQTLQELKQPIVEVGSVQCEKTALLQELRDQNARLLEENAELRLKADSRLDEEIVQRAIKDRDDAIAKKTAVEAELVRSKNDIMCLNNQLLEAIQRKLELSQELEAWQDDIQIIINQQLKSQHQTEQQSDRKRSGAGRLSFLRKSRKPSASPSCTPEISPAPNQSPWRDWLKLSK</sequence>
<dbReference type="GO" id="GO:0055107">
    <property type="term" value="P:Golgi to secretory granule transport"/>
    <property type="evidence" value="ECO:0007669"/>
    <property type="project" value="TreeGrafter"/>
</dbReference>
<dbReference type="GeneTree" id="ENSGT00940000165761"/>
<dbReference type="Ensembl" id="ENSPNAT00000011533.2">
    <property type="protein sequence ID" value="ENSPNAP00000023884.2"/>
    <property type="gene ID" value="ENSPNAG00000008380.2"/>
</dbReference>